<dbReference type="InterPro" id="IPR005064">
    <property type="entry name" value="BUG"/>
</dbReference>
<comment type="similarity">
    <text evidence="1">Belongs to the UPF0065 (bug) family.</text>
</comment>
<evidence type="ECO:0000256" key="1">
    <source>
        <dbReference type="ARBA" id="ARBA00006987"/>
    </source>
</evidence>
<dbReference type="SUPFAM" id="SSF53850">
    <property type="entry name" value="Periplasmic binding protein-like II"/>
    <property type="match status" value="1"/>
</dbReference>
<keyword evidence="4" id="KW-1185">Reference proteome</keyword>
<gene>
    <name evidence="3" type="ORF">ABIE13_002766</name>
</gene>
<comment type="caution">
    <text evidence="3">The sequence shown here is derived from an EMBL/GenBank/DDBJ whole genome shotgun (WGS) entry which is preliminary data.</text>
</comment>
<dbReference type="Gene3D" id="3.40.190.150">
    <property type="entry name" value="Bordetella uptake gene, domain 1"/>
    <property type="match status" value="1"/>
</dbReference>
<dbReference type="EMBL" id="JBEPSH010000005">
    <property type="protein sequence ID" value="MET4577655.1"/>
    <property type="molecule type" value="Genomic_DNA"/>
</dbReference>
<protein>
    <submittedName>
        <fullName evidence="3">Tripartite-type tricarboxylate transporter receptor subunit TctC</fullName>
    </submittedName>
</protein>
<evidence type="ECO:0000313" key="4">
    <source>
        <dbReference type="Proteomes" id="UP001549320"/>
    </source>
</evidence>
<evidence type="ECO:0000256" key="2">
    <source>
        <dbReference type="SAM" id="SignalP"/>
    </source>
</evidence>
<accession>A0ABV2Q9E8</accession>
<proteinExistence type="inferred from homology"/>
<reference evidence="3 4" key="1">
    <citation type="submission" date="2024-06" db="EMBL/GenBank/DDBJ databases">
        <title>Sorghum-associated microbial communities from plants grown in Nebraska, USA.</title>
        <authorList>
            <person name="Schachtman D."/>
        </authorList>
    </citation>
    <scope>NUCLEOTIDE SEQUENCE [LARGE SCALE GENOMIC DNA]</scope>
    <source>
        <strain evidence="3 4">2709</strain>
    </source>
</reference>
<dbReference type="CDD" id="cd07012">
    <property type="entry name" value="PBP2_Bug_TTT"/>
    <property type="match status" value="1"/>
</dbReference>
<dbReference type="PANTHER" id="PTHR42928:SF5">
    <property type="entry name" value="BLR1237 PROTEIN"/>
    <property type="match status" value="1"/>
</dbReference>
<dbReference type="Proteomes" id="UP001549320">
    <property type="component" value="Unassembled WGS sequence"/>
</dbReference>
<feature type="signal peptide" evidence="2">
    <location>
        <begin position="1"/>
        <end position="23"/>
    </location>
</feature>
<feature type="chain" id="PRO_5046632448" evidence="2">
    <location>
        <begin position="24"/>
        <end position="323"/>
    </location>
</feature>
<organism evidence="3 4">
    <name type="scientific">Ottowia thiooxydans</name>
    <dbReference type="NCBI Taxonomy" id="219182"/>
    <lineage>
        <taxon>Bacteria</taxon>
        <taxon>Pseudomonadati</taxon>
        <taxon>Pseudomonadota</taxon>
        <taxon>Betaproteobacteria</taxon>
        <taxon>Burkholderiales</taxon>
        <taxon>Comamonadaceae</taxon>
        <taxon>Ottowia</taxon>
    </lineage>
</organism>
<evidence type="ECO:0000313" key="3">
    <source>
        <dbReference type="EMBL" id="MET4577655.1"/>
    </source>
</evidence>
<dbReference type="Pfam" id="PF03401">
    <property type="entry name" value="TctC"/>
    <property type="match status" value="1"/>
</dbReference>
<keyword evidence="2" id="KW-0732">Signal</keyword>
<keyword evidence="3" id="KW-0675">Receptor</keyword>
<dbReference type="Gene3D" id="3.40.190.10">
    <property type="entry name" value="Periplasmic binding protein-like II"/>
    <property type="match status" value="1"/>
</dbReference>
<dbReference type="RefSeq" id="WP_354444216.1">
    <property type="nucleotide sequence ID" value="NZ_JBEPSH010000005.1"/>
</dbReference>
<dbReference type="InterPro" id="IPR042100">
    <property type="entry name" value="Bug_dom1"/>
</dbReference>
<sequence>MKLKFPTSLAIASLVFSLGAAQAANWPSAPVTIVVPFAPGQTGDIVARMIAKELQTNLNQGFVVDNKPGAGGRIGTAFVARAKPDGNTLLLTSTGPFAIAPALYPKDTKYNPLTDFVGIAETASTPQVIAVSNGSGIASFSDMVKKSKTKDMSYGSAGNGSLQHLTMELLKKEINFPLVHVPFKGSSESKSAVLGNTLEVTSDSLPPLITSIKANQLKAVAVIDGRRSAYIPDVPTLGELGFPKLSAVAFFGLVAPKGTPKEIVETLNKQIINMYRTPAFQEQMRSQALTPPVERTPVEFDKYLAGEVERWKNVVMDAKVSVE</sequence>
<dbReference type="PIRSF" id="PIRSF017082">
    <property type="entry name" value="YflP"/>
    <property type="match status" value="1"/>
</dbReference>
<name>A0ABV2Q9E8_9BURK</name>
<dbReference type="PANTHER" id="PTHR42928">
    <property type="entry name" value="TRICARBOXYLATE-BINDING PROTEIN"/>
    <property type="match status" value="1"/>
</dbReference>